<keyword evidence="3" id="KW-1185">Reference proteome</keyword>
<evidence type="ECO:0000313" key="3">
    <source>
        <dbReference type="Proteomes" id="UP000656548"/>
    </source>
</evidence>
<proteinExistence type="predicted"/>
<organism evidence="2 3">
    <name type="scientific">Amycolatopsis roodepoortensis</name>
    <dbReference type="NCBI Taxonomy" id="700274"/>
    <lineage>
        <taxon>Bacteria</taxon>
        <taxon>Bacillati</taxon>
        <taxon>Actinomycetota</taxon>
        <taxon>Actinomycetes</taxon>
        <taxon>Pseudonocardiales</taxon>
        <taxon>Pseudonocardiaceae</taxon>
        <taxon>Amycolatopsis</taxon>
    </lineage>
</organism>
<dbReference type="RefSeq" id="WP_192747109.1">
    <property type="nucleotide sequence ID" value="NZ_JADBEJ010000007.1"/>
</dbReference>
<gene>
    <name evidence="2" type="ORF">H4W30_007634</name>
</gene>
<reference evidence="2 3" key="1">
    <citation type="submission" date="2020-10" db="EMBL/GenBank/DDBJ databases">
        <title>Sequencing the genomes of 1000 actinobacteria strains.</title>
        <authorList>
            <person name="Klenk H.-P."/>
        </authorList>
    </citation>
    <scope>NUCLEOTIDE SEQUENCE [LARGE SCALE GENOMIC DNA]</scope>
    <source>
        <strain evidence="2 3">DSM 46661</strain>
    </source>
</reference>
<feature type="compositionally biased region" description="Acidic residues" evidence="1">
    <location>
        <begin position="10"/>
        <end position="19"/>
    </location>
</feature>
<name>A0ABR9LIR8_9PSEU</name>
<feature type="region of interest" description="Disordered" evidence="1">
    <location>
        <begin position="1"/>
        <end position="23"/>
    </location>
</feature>
<dbReference type="Proteomes" id="UP000656548">
    <property type="component" value="Unassembled WGS sequence"/>
</dbReference>
<feature type="compositionally biased region" description="Basic and acidic residues" evidence="1">
    <location>
        <begin position="74"/>
        <end position="86"/>
    </location>
</feature>
<feature type="region of interest" description="Disordered" evidence="1">
    <location>
        <begin position="74"/>
        <end position="132"/>
    </location>
</feature>
<accession>A0ABR9LIR8</accession>
<dbReference type="EMBL" id="JADBEJ010000007">
    <property type="protein sequence ID" value="MBE1580553.1"/>
    <property type="molecule type" value="Genomic_DNA"/>
</dbReference>
<sequence>MDESRSSQEQENDDLPVDEEIAHPHRLTVEAARVLQGIGVSAPKLSGFLVLNTVTPAQRVEYANLLRRAASLLDEHARTVEPKLEEEPGNSADSDNRPEPGSWVVDTSSTSDEHSSQPKDSPVQKSAGDPVE</sequence>
<evidence type="ECO:0000313" key="2">
    <source>
        <dbReference type="EMBL" id="MBE1580553.1"/>
    </source>
</evidence>
<comment type="caution">
    <text evidence="2">The sequence shown here is derived from an EMBL/GenBank/DDBJ whole genome shotgun (WGS) entry which is preliminary data.</text>
</comment>
<evidence type="ECO:0000256" key="1">
    <source>
        <dbReference type="SAM" id="MobiDB-lite"/>
    </source>
</evidence>
<protein>
    <submittedName>
        <fullName evidence="2">Uncharacterized protein</fullName>
    </submittedName>
</protein>